<accession>A0AAN7ACZ0</accession>
<keyword evidence="1" id="KW-1133">Transmembrane helix</keyword>
<dbReference type="AlphaFoldDB" id="A0AAN7ACZ0"/>
<evidence type="ECO:0000313" key="2">
    <source>
        <dbReference type="EMBL" id="KAK4182618.1"/>
    </source>
</evidence>
<feature type="transmembrane region" description="Helical" evidence="1">
    <location>
        <begin position="318"/>
        <end position="338"/>
    </location>
</feature>
<name>A0AAN7ACZ0_9PEZI</name>
<feature type="transmembrane region" description="Helical" evidence="1">
    <location>
        <begin position="358"/>
        <end position="379"/>
    </location>
</feature>
<gene>
    <name evidence="2" type="ORF">QBC35DRAFT_395605</name>
</gene>
<reference evidence="2" key="2">
    <citation type="submission" date="2023-05" db="EMBL/GenBank/DDBJ databases">
        <authorList>
            <consortium name="Lawrence Berkeley National Laboratory"/>
            <person name="Steindorff A."/>
            <person name="Hensen N."/>
            <person name="Bonometti L."/>
            <person name="Westerberg I."/>
            <person name="Brannstrom I.O."/>
            <person name="Guillou S."/>
            <person name="Cros-Aarteil S."/>
            <person name="Calhoun S."/>
            <person name="Haridas S."/>
            <person name="Kuo A."/>
            <person name="Mondo S."/>
            <person name="Pangilinan J."/>
            <person name="Riley R."/>
            <person name="Labutti K."/>
            <person name="Andreopoulos B."/>
            <person name="Lipzen A."/>
            <person name="Chen C."/>
            <person name="Yanf M."/>
            <person name="Daum C."/>
            <person name="Ng V."/>
            <person name="Clum A."/>
            <person name="Ohm R."/>
            <person name="Martin F."/>
            <person name="Silar P."/>
            <person name="Natvig D."/>
            <person name="Lalanne C."/>
            <person name="Gautier V."/>
            <person name="Ament-Velasquez S.L."/>
            <person name="Kruys A."/>
            <person name="Hutchinson M.I."/>
            <person name="Powell A.J."/>
            <person name="Barry K."/>
            <person name="Miller A.N."/>
            <person name="Grigoriev I.V."/>
            <person name="Debuchy R."/>
            <person name="Gladieux P."/>
            <person name="Thoren M.H."/>
            <person name="Johannesson H."/>
        </authorList>
    </citation>
    <scope>NUCLEOTIDE SEQUENCE</scope>
    <source>
        <strain evidence="2">PSN309</strain>
    </source>
</reference>
<reference evidence="2" key="1">
    <citation type="journal article" date="2023" name="Mol. Phylogenet. Evol.">
        <title>Genome-scale phylogeny and comparative genomics of the fungal order Sordariales.</title>
        <authorList>
            <person name="Hensen N."/>
            <person name="Bonometti L."/>
            <person name="Westerberg I."/>
            <person name="Brannstrom I.O."/>
            <person name="Guillou S."/>
            <person name="Cros-Aarteil S."/>
            <person name="Calhoun S."/>
            <person name="Haridas S."/>
            <person name="Kuo A."/>
            <person name="Mondo S."/>
            <person name="Pangilinan J."/>
            <person name="Riley R."/>
            <person name="LaButti K."/>
            <person name="Andreopoulos B."/>
            <person name="Lipzen A."/>
            <person name="Chen C."/>
            <person name="Yan M."/>
            <person name="Daum C."/>
            <person name="Ng V."/>
            <person name="Clum A."/>
            <person name="Steindorff A."/>
            <person name="Ohm R.A."/>
            <person name="Martin F."/>
            <person name="Silar P."/>
            <person name="Natvig D.O."/>
            <person name="Lalanne C."/>
            <person name="Gautier V."/>
            <person name="Ament-Velasquez S.L."/>
            <person name="Kruys A."/>
            <person name="Hutchinson M.I."/>
            <person name="Powell A.J."/>
            <person name="Barry K."/>
            <person name="Miller A.N."/>
            <person name="Grigoriev I.V."/>
            <person name="Debuchy R."/>
            <person name="Gladieux P."/>
            <person name="Hiltunen Thoren M."/>
            <person name="Johannesson H."/>
        </authorList>
    </citation>
    <scope>NUCLEOTIDE SEQUENCE</scope>
    <source>
        <strain evidence="2">PSN309</strain>
    </source>
</reference>
<keyword evidence="3" id="KW-1185">Reference proteome</keyword>
<evidence type="ECO:0000256" key="1">
    <source>
        <dbReference type="SAM" id="Phobius"/>
    </source>
</evidence>
<dbReference type="EMBL" id="MU864632">
    <property type="protein sequence ID" value="KAK4182618.1"/>
    <property type="molecule type" value="Genomic_DNA"/>
</dbReference>
<sequence length="380" mass="41449">METNITLIVPEVSTNHGDPELLCTPAKWTDYLVFFFSNYVAHAVTTVAVPGQGLEATVFSFLYAIVCPASAIYRALNAITRHAATARKNPLTRAARAGALCMVSKVRSGTFLARHRRGERNRLEEVRSESLSSPPRRSNHWWEPTEFRNAVPVPSGSQIHGEYRLHKDYYLAVVPHTASLELAFDEQTAQGGADCISTGYAVHSQKPLLASSNNFMKLVISFVQTCWASVTVYQTRGDQIQQYGYAAFGLTVVPYAFMSALNTLANLATPEYPAMFLIRTPTLVEAERTGRGYFKGALHVKLKASPAPRSLAKSTKEWVPISVLSFLFSLVPLGVVAALSHGFGPGDKSTAMDRGFTLAWLVLGIVLGSTLGGVLFSMAK</sequence>
<keyword evidence="1" id="KW-0812">Transmembrane</keyword>
<feature type="transmembrane region" description="Helical" evidence="1">
    <location>
        <begin position="243"/>
        <end position="265"/>
    </location>
</feature>
<keyword evidence="1" id="KW-0472">Membrane</keyword>
<dbReference type="Proteomes" id="UP001302126">
    <property type="component" value="Unassembled WGS sequence"/>
</dbReference>
<organism evidence="2 3">
    <name type="scientific">Podospora australis</name>
    <dbReference type="NCBI Taxonomy" id="1536484"/>
    <lineage>
        <taxon>Eukaryota</taxon>
        <taxon>Fungi</taxon>
        <taxon>Dikarya</taxon>
        <taxon>Ascomycota</taxon>
        <taxon>Pezizomycotina</taxon>
        <taxon>Sordariomycetes</taxon>
        <taxon>Sordariomycetidae</taxon>
        <taxon>Sordariales</taxon>
        <taxon>Podosporaceae</taxon>
        <taxon>Podospora</taxon>
    </lineage>
</organism>
<proteinExistence type="predicted"/>
<comment type="caution">
    <text evidence="2">The sequence shown here is derived from an EMBL/GenBank/DDBJ whole genome shotgun (WGS) entry which is preliminary data.</text>
</comment>
<evidence type="ECO:0000313" key="3">
    <source>
        <dbReference type="Proteomes" id="UP001302126"/>
    </source>
</evidence>
<protein>
    <submittedName>
        <fullName evidence="2">Uncharacterized protein</fullName>
    </submittedName>
</protein>